<dbReference type="InParanoid" id="A0A0S2LID5"/>
<dbReference type="OrthoDB" id="48988at2759"/>
<dbReference type="GO" id="GO:0005829">
    <property type="term" value="C:cytosol"/>
    <property type="evidence" value="ECO:0007669"/>
    <property type="project" value="UniProtKB-ARBA"/>
</dbReference>
<dbReference type="PANTHER" id="PTHR43364">
    <property type="entry name" value="NADH-SPECIFIC METHYLGLYOXAL REDUCTASE-RELATED"/>
    <property type="match status" value="1"/>
</dbReference>
<evidence type="ECO:0000256" key="1">
    <source>
        <dbReference type="ARBA" id="ARBA00023002"/>
    </source>
</evidence>
<dbReference type="Proteomes" id="UP000002149">
    <property type="component" value="Chromosome 3"/>
</dbReference>
<protein>
    <recommendedName>
        <fullName evidence="2">NADP-dependent oxidoreductase domain-containing protein</fullName>
    </recommendedName>
</protein>
<dbReference type="GeneID" id="3256406"/>
<dbReference type="InterPro" id="IPR050523">
    <property type="entry name" value="AKR_Detox_Biosynth"/>
</dbReference>
<keyword evidence="4" id="KW-1185">Reference proteome</keyword>
<dbReference type="AlphaFoldDB" id="A0A0S2LID5"/>
<dbReference type="Gene3D" id="3.20.20.100">
    <property type="entry name" value="NADP-dependent oxidoreductase domain"/>
    <property type="match status" value="1"/>
</dbReference>
<dbReference type="PaxDb" id="214684-A0A0S2LID5"/>
<gene>
    <name evidence="3" type="ordered locus">CNC03450</name>
</gene>
<dbReference type="VEuPathDB" id="FungiDB:CNC03450"/>
<sequence>MASDTKMQYVRLGNSGLKVSKIILGCMSYGDPEWSEWVLKEKEAIEHIKYAYEQGINTFDTADMYSCGASEEILGKAIKEIGCPRESVVILTKVYMPINHNSHKRPPNMPDLDKSGYVNQYGLSRKHIFDSVQASLKRLDLEYIDVFQCHRFDYNTPIEETMQALHDVVQRGWVRYIGMSSCWAYQFHAMQNYAINNRLTPFISMQNFYNACYREEEREMIPTLKMFGVGCIPWSPLGRGFLTRPWKDASSTRASSDDYFKTVGFASPEESKKRVNEGVQKVADNRGISMAQVALAWNLSRDFITAPIVGTTSLDKLKDLLDAININLTDEEKKLIEGPYVPQLVIPKYVNECRQVNLLTVCHLPSHDAAESLRGL</sequence>
<dbReference type="GO" id="GO:0016491">
    <property type="term" value="F:oxidoreductase activity"/>
    <property type="evidence" value="ECO:0007669"/>
    <property type="project" value="UniProtKB-KW"/>
</dbReference>
<dbReference type="EMBL" id="AE017343">
    <property type="protein sequence ID" value="ALO60471.1"/>
    <property type="molecule type" value="Genomic_DNA"/>
</dbReference>
<dbReference type="FunFam" id="3.20.20.100:FF:000004">
    <property type="entry name" value="Oxidoreductase, aldo/keto reductase"/>
    <property type="match status" value="1"/>
</dbReference>
<dbReference type="RefSeq" id="XP_024514288.1">
    <property type="nucleotide sequence ID" value="XM_024658430.1"/>
</dbReference>
<dbReference type="STRING" id="214684.A0A0S2LID5"/>
<dbReference type="InterPro" id="IPR036812">
    <property type="entry name" value="NAD(P)_OxRdtase_dom_sf"/>
</dbReference>
<reference evidence="3 4" key="1">
    <citation type="journal article" date="2005" name="Science">
        <title>The genome of the basidiomycetous yeast and human pathogen Cryptococcus neoformans.</title>
        <authorList>
            <person name="Loftus B.J."/>
            <person name="Fung E."/>
            <person name="Roncaglia P."/>
            <person name="Rowley D."/>
            <person name="Amedeo P."/>
            <person name="Bruno D."/>
            <person name="Vamathevan J."/>
            <person name="Miranda M."/>
            <person name="Anderson I.J."/>
            <person name="Fraser J.A."/>
            <person name="Allen J.E."/>
            <person name="Bosdet I.E."/>
            <person name="Brent M.R."/>
            <person name="Chiu R."/>
            <person name="Doering T.L."/>
            <person name="Donlin M.J."/>
            <person name="D'Souza C.A."/>
            <person name="Fox D.S."/>
            <person name="Grinberg V."/>
            <person name="Fu J."/>
            <person name="Fukushima M."/>
            <person name="Haas B.J."/>
            <person name="Huang J.C."/>
            <person name="Janbon G."/>
            <person name="Jones S.J."/>
            <person name="Koo H.L."/>
            <person name="Krzywinski M.I."/>
            <person name="Kwon-Chung J.K."/>
            <person name="Lengeler K.B."/>
            <person name="Maiti R."/>
            <person name="Marra M.A."/>
            <person name="Marra R.E."/>
            <person name="Mathewson C.A."/>
            <person name="Mitchell T.G."/>
            <person name="Pertea M."/>
            <person name="Riggs F.R."/>
            <person name="Salzberg S.L."/>
            <person name="Schein J.E."/>
            <person name="Shvartsbeyn A."/>
            <person name="Shin H."/>
            <person name="Shumway M."/>
            <person name="Specht C.A."/>
            <person name="Suh B.B."/>
            <person name="Tenney A."/>
            <person name="Utterback T.R."/>
            <person name="Wickes B.L."/>
            <person name="Wortman J.R."/>
            <person name="Wye N.H."/>
            <person name="Kronstad J.W."/>
            <person name="Lodge J.K."/>
            <person name="Heitman J."/>
            <person name="Davis R.W."/>
            <person name="Fraser C.M."/>
            <person name="Hyman R.W."/>
        </authorList>
    </citation>
    <scope>NUCLEOTIDE SEQUENCE [LARGE SCALE GENOMIC DNA]</scope>
    <source>
        <strain evidence="4">JEC21 / ATCC MYA-565</strain>
    </source>
</reference>
<proteinExistence type="predicted"/>
<dbReference type="InterPro" id="IPR023210">
    <property type="entry name" value="NADP_OxRdtase_dom"/>
</dbReference>
<feature type="domain" description="NADP-dependent oxidoreductase" evidence="2">
    <location>
        <begin position="21"/>
        <end position="337"/>
    </location>
</feature>
<dbReference type="SUPFAM" id="SSF51430">
    <property type="entry name" value="NAD(P)-linked oxidoreductase"/>
    <property type="match status" value="1"/>
</dbReference>
<evidence type="ECO:0000313" key="3">
    <source>
        <dbReference type="EMBL" id="ALO60471.1"/>
    </source>
</evidence>
<evidence type="ECO:0000313" key="4">
    <source>
        <dbReference type="Proteomes" id="UP000002149"/>
    </source>
</evidence>
<dbReference type="CDD" id="cd19079">
    <property type="entry name" value="AKR_EcYajO-like"/>
    <property type="match status" value="1"/>
</dbReference>
<dbReference type="FunCoup" id="A0A0S2LID5">
    <property type="interactions" value="18"/>
</dbReference>
<keyword evidence="1" id="KW-0560">Oxidoreductase</keyword>
<organism evidence="3 4">
    <name type="scientific">Cryptococcus deneoformans (strain JEC21 / ATCC MYA-565)</name>
    <name type="common">Cryptococcus neoformans var. neoformans serotype D</name>
    <dbReference type="NCBI Taxonomy" id="214684"/>
    <lineage>
        <taxon>Eukaryota</taxon>
        <taxon>Fungi</taxon>
        <taxon>Dikarya</taxon>
        <taxon>Basidiomycota</taxon>
        <taxon>Agaricomycotina</taxon>
        <taxon>Tremellomycetes</taxon>
        <taxon>Tremellales</taxon>
        <taxon>Cryptococcaceae</taxon>
        <taxon>Cryptococcus</taxon>
        <taxon>Cryptococcus neoformans species complex</taxon>
    </lineage>
</organism>
<name>A0A0S2LID5_CRYD1</name>
<dbReference type="KEGG" id="cne:CNC03450"/>
<dbReference type="PANTHER" id="PTHR43364:SF4">
    <property type="entry name" value="NAD(P)-LINKED OXIDOREDUCTASE SUPERFAMILY PROTEIN"/>
    <property type="match status" value="1"/>
</dbReference>
<accession>A0A0S2LID5</accession>
<evidence type="ECO:0000259" key="2">
    <source>
        <dbReference type="Pfam" id="PF00248"/>
    </source>
</evidence>
<dbReference type="Pfam" id="PF00248">
    <property type="entry name" value="Aldo_ket_red"/>
    <property type="match status" value="1"/>
</dbReference>